<dbReference type="NCBIfam" id="TIGR03506">
    <property type="entry name" value="FlgEFG_subfam"/>
    <property type="match status" value="1"/>
</dbReference>
<keyword evidence="2" id="KW-0975">Bacterial flagellum</keyword>
<feature type="domain" description="Flagellar hook protein FlgE/F/G-like D1" evidence="5">
    <location>
        <begin position="96"/>
        <end position="141"/>
    </location>
</feature>
<organism evidence="6 7">
    <name type="scientific">Clostridium punense</name>
    <dbReference type="NCBI Taxonomy" id="1054297"/>
    <lineage>
        <taxon>Bacteria</taxon>
        <taxon>Bacillati</taxon>
        <taxon>Bacillota</taxon>
        <taxon>Clostridia</taxon>
        <taxon>Eubacteriales</taxon>
        <taxon>Clostridiaceae</taxon>
        <taxon>Clostridium</taxon>
    </lineage>
</organism>
<dbReference type="InterPro" id="IPR001444">
    <property type="entry name" value="Flag_bb_rod_N"/>
</dbReference>
<dbReference type="PANTHER" id="PTHR30435:SF19">
    <property type="entry name" value="FLAGELLAR BASAL-BODY ROD PROTEIN FLGG"/>
    <property type="match status" value="1"/>
</dbReference>
<dbReference type="InterPro" id="IPR053967">
    <property type="entry name" value="LlgE_F_G-like_D1"/>
</dbReference>
<evidence type="ECO:0000256" key="2">
    <source>
        <dbReference type="RuleBase" id="RU362116"/>
    </source>
</evidence>
<sequence>MIRGLYTATAGLITSEAKQNVIMNNIANANTSGYKSENISIKSFNEVMISNRDKFQGNRNVRNNIGYLSNGSEINERNTNFSQGLVKGTGINTDFAIEGEGFFVVQRNEAGGMKNYYTRDGHFNIDGNGYLVTVNGDRVMGYKNGQLEPLYVGSGDFVCSKSGEISVEGIGRSQLAVVDFQKENNTYGNLIKVSDNLYQGENPIMSTKYSISQRSLETANVNIIKEMSDMMAVMRNFESDTKVLKALDETLGKAVNEIGTVR</sequence>
<dbReference type="SUPFAM" id="SSF117143">
    <property type="entry name" value="Flagellar hook protein flgE"/>
    <property type="match status" value="1"/>
</dbReference>
<feature type="domain" description="Flagellar basal body rod protein N-terminal" evidence="3">
    <location>
        <begin position="5"/>
        <end position="35"/>
    </location>
</feature>
<evidence type="ECO:0000259" key="4">
    <source>
        <dbReference type="Pfam" id="PF06429"/>
    </source>
</evidence>
<dbReference type="Pfam" id="PF22692">
    <property type="entry name" value="LlgE_F_G_D1"/>
    <property type="match status" value="1"/>
</dbReference>
<feature type="domain" description="Flagellar basal-body/hook protein C-terminal" evidence="4">
    <location>
        <begin position="213"/>
        <end position="256"/>
    </location>
</feature>
<keyword evidence="6" id="KW-0966">Cell projection</keyword>
<comment type="subcellular location">
    <subcellularLocation>
        <location evidence="2">Bacterial flagellum basal body</location>
    </subcellularLocation>
</comment>
<gene>
    <name evidence="6" type="ORF">J2Z44_001579</name>
</gene>
<dbReference type="RefSeq" id="WP_021283760.1">
    <property type="nucleotide sequence ID" value="NZ_JAGGLL010000010.1"/>
</dbReference>
<reference evidence="6 7" key="1">
    <citation type="submission" date="2021-03" db="EMBL/GenBank/DDBJ databases">
        <title>Genomic Encyclopedia of Type Strains, Phase IV (KMG-IV): sequencing the most valuable type-strain genomes for metagenomic binning, comparative biology and taxonomic classification.</title>
        <authorList>
            <person name="Goeker M."/>
        </authorList>
    </citation>
    <scope>NUCLEOTIDE SEQUENCE [LARGE SCALE GENOMIC DNA]</scope>
    <source>
        <strain evidence="6 7">DSM 28650</strain>
    </source>
</reference>
<dbReference type="PANTHER" id="PTHR30435">
    <property type="entry name" value="FLAGELLAR PROTEIN"/>
    <property type="match status" value="1"/>
</dbReference>
<evidence type="ECO:0000259" key="3">
    <source>
        <dbReference type="Pfam" id="PF00460"/>
    </source>
</evidence>
<dbReference type="Pfam" id="PF06429">
    <property type="entry name" value="Flg_bbr_C"/>
    <property type="match status" value="1"/>
</dbReference>
<dbReference type="EMBL" id="JAGGLL010000010">
    <property type="protein sequence ID" value="MBP2021783.1"/>
    <property type="molecule type" value="Genomic_DNA"/>
</dbReference>
<evidence type="ECO:0000313" key="7">
    <source>
        <dbReference type="Proteomes" id="UP001519308"/>
    </source>
</evidence>
<dbReference type="Proteomes" id="UP001519308">
    <property type="component" value="Unassembled WGS sequence"/>
</dbReference>
<comment type="similarity">
    <text evidence="1 2">Belongs to the flagella basal body rod proteins family.</text>
</comment>
<dbReference type="Pfam" id="PF00460">
    <property type="entry name" value="Flg_bb_rod"/>
    <property type="match status" value="1"/>
</dbReference>
<evidence type="ECO:0000256" key="1">
    <source>
        <dbReference type="ARBA" id="ARBA00009677"/>
    </source>
</evidence>
<evidence type="ECO:0000259" key="5">
    <source>
        <dbReference type="Pfam" id="PF22692"/>
    </source>
</evidence>
<proteinExistence type="inferred from homology"/>
<keyword evidence="6" id="KW-0969">Cilium</keyword>
<dbReference type="InterPro" id="IPR010930">
    <property type="entry name" value="Flg_bb/hook_C_dom"/>
</dbReference>
<dbReference type="InterPro" id="IPR020013">
    <property type="entry name" value="Flagellar_FlgE/F/G"/>
</dbReference>
<comment type="caution">
    <text evidence="6">The sequence shown here is derived from an EMBL/GenBank/DDBJ whole genome shotgun (WGS) entry which is preliminary data.</text>
</comment>
<keyword evidence="6" id="KW-0282">Flagellum</keyword>
<accession>A0ABS4K1Y3</accession>
<evidence type="ECO:0000313" key="6">
    <source>
        <dbReference type="EMBL" id="MBP2021783.1"/>
    </source>
</evidence>
<keyword evidence="7" id="KW-1185">Reference proteome</keyword>
<dbReference type="InterPro" id="IPR037925">
    <property type="entry name" value="FlgE/F/G-like"/>
</dbReference>
<name>A0ABS4K1Y3_9CLOT</name>
<protein>
    <submittedName>
        <fullName evidence="6">Flagellar basal-body rod protein FlgG</fullName>
    </submittedName>
</protein>